<reference evidence="3 4" key="3">
    <citation type="journal article" date="2017" name="G3 (Bethesda)">
        <title>Comparative analysis highlights variable genome content of wheat rusts and divergence of the mating loci.</title>
        <authorList>
            <person name="Cuomo C.A."/>
            <person name="Bakkeren G."/>
            <person name="Khalil H.B."/>
            <person name="Panwar V."/>
            <person name="Joly D."/>
            <person name="Linning R."/>
            <person name="Sakthikumar S."/>
            <person name="Song X."/>
            <person name="Adiconis X."/>
            <person name="Fan L."/>
            <person name="Goldberg J.M."/>
            <person name="Levin J.Z."/>
            <person name="Young S."/>
            <person name="Zeng Q."/>
            <person name="Anikster Y."/>
            <person name="Bruce M."/>
            <person name="Wang M."/>
            <person name="Yin C."/>
            <person name="McCallum B."/>
            <person name="Szabo L.J."/>
            <person name="Hulbert S."/>
            <person name="Chen X."/>
            <person name="Fellers J.P."/>
        </authorList>
    </citation>
    <scope>NUCLEOTIDE SEQUENCE</scope>
    <source>
        <strain evidence="3">isolate 1-1 / race 1 (BBBD)</strain>
        <strain evidence="4">Isolate 1-1 / race 1 (BBBD)</strain>
    </source>
</reference>
<keyword evidence="4" id="KW-1185">Reference proteome</keyword>
<dbReference type="OMA" id="CENLAPA"/>
<organism evidence="2">
    <name type="scientific">Puccinia triticina (isolate 1-1 / race 1 (BBBD))</name>
    <name type="common">Brown leaf rust fungus</name>
    <dbReference type="NCBI Taxonomy" id="630390"/>
    <lineage>
        <taxon>Eukaryota</taxon>
        <taxon>Fungi</taxon>
        <taxon>Dikarya</taxon>
        <taxon>Basidiomycota</taxon>
        <taxon>Pucciniomycotina</taxon>
        <taxon>Pucciniomycetes</taxon>
        <taxon>Pucciniales</taxon>
        <taxon>Pucciniaceae</taxon>
        <taxon>Puccinia</taxon>
    </lineage>
</organism>
<gene>
    <name evidence="2" type="ORF">PTTG_05787</name>
</gene>
<feature type="compositionally biased region" description="Basic residues" evidence="1">
    <location>
        <begin position="350"/>
        <end position="364"/>
    </location>
</feature>
<reference evidence="2" key="1">
    <citation type="submission" date="2009-11" db="EMBL/GenBank/DDBJ databases">
        <authorList>
            <consortium name="The Broad Institute Genome Sequencing Platform"/>
            <person name="Ward D."/>
            <person name="Feldgarden M."/>
            <person name="Earl A."/>
            <person name="Young S.K."/>
            <person name="Zeng Q."/>
            <person name="Koehrsen M."/>
            <person name="Alvarado L."/>
            <person name="Berlin A."/>
            <person name="Bochicchio J."/>
            <person name="Borenstein D."/>
            <person name="Chapman S.B."/>
            <person name="Chen Z."/>
            <person name="Engels R."/>
            <person name="Freedman E."/>
            <person name="Gellesch M."/>
            <person name="Goldberg J."/>
            <person name="Griggs A."/>
            <person name="Gujja S."/>
            <person name="Heilman E."/>
            <person name="Heiman D."/>
            <person name="Hepburn T."/>
            <person name="Howarth C."/>
            <person name="Jen D."/>
            <person name="Larson L."/>
            <person name="Lewis B."/>
            <person name="Mehta T."/>
            <person name="Park D."/>
            <person name="Pearson M."/>
            <person name="Roberts A."/>
            <person name="Saif S."/>
            <person name="Shea T."/>
            <person name="Shenoy N."/>
            <person name="Sisk P."/>
            <person name="Stolte C."/>
            <person name="Sykes S."/>
            <person name="Thomson T."/>
            <person name="Walk T."/>
            <person name="White J."/>
            <person name="Yandava C."/>
            <person name="Izard J."/>
            <person name="Baranova O.V."/>
            <person name="Blanton J.M."/>
            <person name="Tanner A.C."/>
            <person name="Dewhirst F.E."/>
            <person name="Haas B."/>
            <person name="Nusbaum C."/>
            <person name="Birren B."/>
        </authorList>
    </citation>
    <scope>NUCLEOTIDE SEQUENCE [LARGE SCALE GENOMIC DNA]</scope>
    <source>
        <strain evidence="2">1-1 BBBD Race 1</strain>
    </source>
</reference>
<accession>A0A0C4EY88</accession>
<proteinExistence type="predicted"/>
<feature type="region of interest" description="Disordered" evidence="1">
    <location>
        <begin position="57"/>
        <end position="127"/>
    </location>
</feature>
<reference evidence="3" key="4">
    <citation type="submission" date="2025-05" db="UniProtKB">
        <authorList>
            <consortium name="EnsemblFungi"/>
        </authorList>
    </citation>
    <scope>IDENTIFICATION</scope>
    <source>
        <strain evidence="3">isolate 1-1 / race 1 (BBBD)</strain>
    </source>
</reference>
<feature type="compositionally biased region" description="Polar residues" evidence="1">
    <location>
        <begin position="82"/>
        <end position="101"/>
    </location>
</feature>
<name>A0A0C4EY88_PUCT1</name>
<feature type="region of interest" description="Disordered" evidence="1">
    <location>
        <begin position="350"/>
        <end position="372"/>
    </location>
</feature>
<evidence type="ECO:0000313" key="4">
    <source>
        <dbReference type="Proteomes" id="UP000005240"/>
    </source>
</evidence>
<evidence type="ECO:0000256" key="1">
    <source>
        <dbReference type="SAM" id="MobiDB-lite"/>
    </source>
</evidence>
<reference evidence="2" key="2">
    <citation type="submission" date="2016-05" db="EMBL/GenBank/DDBJ databases">
        <title>Comparative analysis highlights variable genome content of wheat rusts and divergence of the mating loci.</title>
        <authorList>
            <person name="Cuomo C.A."/>
            <person name="Bakkeren G."/>
            <person name="Szabo L."/>
            <person name="Khalil H."/>
            <person name="Joly D."/>
            <person name="Goldberg J."/>
            <person name="Young S."/>
            <person name="Zeng Q."/>
            <person name="Fellers J."/>
        </authorList>
    </citation>
    <scope>NUCLEOTIDE SEQUENCE [LARGE SCALE GENOMIC DNA]</scope>
    <source>
        <strain evidence="2">1-1 BBBD Race 1</strain>
    </source>
</reference>
<dbReference type="EnsemblFungi" id="PTTG_05787-t43_1">
    <property type="protein sequence ID" value="PTTG_05787-t43_1-p1"/>
    <property type="gene ID" value="PTTG_05787"/>
</dbReference>
<feature type="compositionally biased region" description="Low complexity" evidence="1">
    <location>
        <begin position="104"/>
        <end position="117"/>
    </location>
</feature>
<dbReference type="Proteomes" id="UP000005240">
    <property type="component" value="Unassembled WGS sequence"/>
</dbReference>
<sequence>MISKLALTNPILSAPISVALGSDNYVSGKHSDSTSSHSKAGFWSRKQPINSMKNAISHIQTSDKRLSSHTSGLEPRMDTLEPFNTKSSINVPTRQSLSSHQDSTRTPSLSSSISTKSSDSDLLESSEADTTELQQIVLYQSTSSNASRFCGPSFTKSNEVQEEMKMSRGGVLLLPTIVLTPPDDEDDYCTVSPFILELFCPYTTDSVVHQNLQVPTAPKSKGIEANSKRRKYPHPAGPWLRPHHTADLRVSGKSAVSSSPLANQKLTWRWEDGCRTAQGIVVGWGATVSYFIKKYNYQNKLKEIGTKHCENLAPAVVVFPPPRLPNEKEIQQRQLQFTIEQSVRLGQKVHRKRQNHPMSFHHKASQPVGDLK</sequence>
<evidence type="ECO:0000313" key="3">
    <source>
        <dbReference type="EnsemblFungi" id="PTTG_05787-t43_1-p1"/>
    </source>
</evidence>
<evidence type="ECO:0000313" key="2">
    <source>
        <dbReference type="EMBL" id="OAV97088.1"/>
    </source>
</evidence>
<protein>
    <submittedName>
        <fullName evidence="2 3">Uncharacterized protein</fullName>
    </submittedName>
</protein>
<dbReference type="EMBL" id="ADAS02000015">
    <property type="protein sequence ID" value="OAV97088.1"/>
    <property type="molecule type" value="Genomic_DNA"/>
</dbReference>
<dbReference type="AlphaFoldDB" id="A0A0C4EY88"/>
<feature type="region of interest" description="Disordered" evidence="1">
    <location>
        <begin position="218"/>
        <end position="238"/>
    </location>
</feature>
<dbReference type="OrthoDB" id="2498746at2759"/>
<dbReference type="VEuPathDB" id="FungiDB:PTTG_05787"/>